<dbReference type="EMBL" id="JAKOGI010000154">
    <property type="protein sequence ID" value="KAJ8441781.1"/>
    <property type="molecule type" value="Genomic_DNA"/>
</dbReference>
<dbReference type="Pfam" id="PF13966">
    <property type="entry name" value="zf-RVT"/>
    <property type="match status" value="1"/>
</dbReference>
<sequence>MISAYQLCTVFIEYVLDLVVLPAKRTVAKHLWYIANGKICLWVKWVHGLYVRNQSIWNITVKENASWCWRKILEVQGRVPLGTYTISSGYNWLMGLMVTDPLARIVWSRFNVPRHAFCFWRLALKRLSTKDRLAMMRIIKIVSYVSTMRKPASIFSLSPHSRVLQNVFSQFGFHTGLCKVEDNLVAPAYCKMKKTHKQVLYVCITTIVYCLWTERKLKYT</sequence>
<feature type="domain" description="Reverse transcriptase zinc-binding" evidence="1">
    <location>
        <begin position="84"/>
        <end position="138"/>
    </location>
</feature>
<dbReference type="AlphaFoldDB" id="A0A9Q1QHK3"/>
<comment type="caution">
    <text evidence="2">The sequence shown here is derived from an EMBL/GenBank/DDBJ whole genome shotgun (WGS) entry which is preliminary data.</text>
</comment>
<proteinExistence type="predicted"/>
<organism evidence="2 3">
    <name type="scientific">Carnegiea gigantea</name>
    <dbReference type="NCBI Taxonomy" id="171969"/>
    <lineage>
        <taxon>Eukaryota</taxon>
        <taxon>Viridiplantae</taxon>
        <taxon>Streptophyta</taxon>
        <taxon>Embryophyta</taxon>
        <taxon>Tracheophyta</taxon>
        <taxon>Spermatophyta</taxon>
        <taxon>Magnoliopsida</taxon>
        <taxon>eudicotyledons</taxon>
        <taxon>Gunneridae</taxon>
        <taxon>Pentapetalae</taxon>
        <taxon>Caryophyllales</taxon>
        <taxon>Cactineae</taxon>
        <taxon>Cactaceae</taxon>
        <taxon>Cactoideae</taxon>
        <taxon>Echinocereeae</taxon>
        <taxon>Carnegiea</taxon>
    </lineage>
</organism>
<evidence type="ECO:0000259" key="1">
    <source>
        <dbReference type="Pfam" id="PF13966"/>
    </source>
</evidence>
<dbReference type="Proteomes" id="UP001153076">
    <property type="component" value="Unassembled WGS sequence"/>
</dbReference>
<keyword evidence="3" id="KW-1185">Reference proteome</keyword>
<accession>A0A9Q1QHK3</accession>
<reference evidence="2" key="1">
    <citation type="submission" date="2022-04" db="EMBL/GenBank/DDBJ databases">
        <title>Carnegiea gigantea Genome sequencing and assembly v2.</title>
        <authorList>
            <person name="Copetti D."/>
            <person name="Sanderson M.J."/>
            <person name="Burquez A."/>
            <person name="Wojciechowski M.F."/>
        </authorList>
    </citation>
    <scope>NUCLEOTIDE SEQUENCE</scope>
    <source>
        <strain evidence="2">SGP5-SGP5p</strain>
        <tissue evidence="2">Aerial part</tissue>
    </source>
</reference>
<protein>
    <recommendedName>
        <fullName evidence="1">Reverse transcriptase zinc-binding domain-containing protein</fullName>
    </recommendedName>
</protein>
<name>A0A9Q1QHK3_9CARY</name>
<dbReference type="OrthoDB" id="1622315at2759"/>
<evidence type="ECO:0000313" key="3">
    <source>
        <dbReference type="Proteomes" id="UP001153076"/>
    </source>
</evidence>
<gene>
    <name evidence="2" type="ORF">Cgig2_009027</name>
</gene>
<dbReference type="InterPro" id="IPR026960">
    <property type="entry name" value="RVT-Znf"/>
</dbReference>
<evidence type="ECO:0000313" key="2">
    <source>
        <dbReference type="EMBL" id="KAJ8441781.1"/>
    </source>
</evidence>